<keyword evidence="2" id="KW-0560">Oxidoreductase</keyword>
<gene>
    <name evidence="5" type="ORF">L2A60_02045</name>
</gene>
<accession>A0ABS9DRU6</accession>
<dbReference type="InterPro" id="IPR057326">
    <property type="entry name" value="KR_dom"/>
</dbReference>
<dbReference type="Pfam" id="PF00106">
    <property type="entry name" value="adh_short"/>
    <property type="match status" value="1"/>
</dbReference>
<proteinExistence type="inferred from homology"/>
<keyword evidence="6" id="KW-1185">Reference proteome</keyword>
<dbReference type="PROSITE" id="PS00061">
    <property type="entry name" value="ADH_SHORT"/>
    <property type="match status" value="1"/>
</dbReference>
<comment type="similarity">
    <text evidence="1 3">Belongs to the short-chain dehydrogenases/reductases (SDR) family.</text>
</comment>
<dbReference type="PANTHER" id="PTHR43669">
    <property type="entry name" value="5-KETO-D-GLUCONATE 5-REDUCTASE"/>
    <property type="match status" value="1"/>
</dbReference>
<protein>
    <submittedName>
        <fullName evidence="5">SDR family oxidoreductase</fullName>
    </submittedName>
</protein>
<dbReference type="InterPro" id="IPR020904">
    <property type="entry name" value="Sc_DH/Rdtase_CS"/>
</dbReference>
<feature type="domain" description="Ketoreductase" evidence="4">
    <location>
        <begin position="8"/>
        <end position="178"/>
    </location>
</feature>
<dbReference type="InterPro" id="IPR036291">
    <property type="entry name" value="NAD(P)-bd_dom_sf"/>
</dbReference>
<dbReference type="CDD" id="cd05233">
    <property type="entry name" value="SDR_c"/>
    <property type="match status" value="1"/>
</dbReference>
<dbReference type="RefSeq" id="WP_235702701.1">
    <property type="nucleotide sequence ID" value="NZ_JAKGBZ010000002.1"/>
</dbReference>
<name>A0ABS9DRU6_9PROT</name>
<evidence type="ECO:0000256" key="2">
    <source>
        <dbReference type="ARBA" id="ARBA00023002"/>
    </source>
</evidence>
<dbReference type="PANTHER" id="PTHR43669:SF3">
    <property type="entry name" value="ALCOHOL DEHYDROGENASE, PUTATIVE (AFU_ORTHOLOGUE AFUA_3G03445)-RELATED"/>
    <property type="match status" value="1"/>
</dbReference>
<dbReference type="Gene3D" id="3.40.50.720">
    <property type="entry name" value="NAD(P)-binding Rossmann-like Domain"/>
    <property type="match status" value="1"/>
</dbReference>
<evidence type="ECO:0000313" key="5">
    <source>
        <dbReference type="EMBL" id="MCF3945465.1"/>
    </source>
</evidence>
<dbReference type="SMART" id="SM00822">
    <property type="entry name" value="PKS_KR"/>
    <property type="match status" value="1"/>
</dbReference>
<evidence type="ECO:0000313" key="6">
    <source>
        <dbReference type="Proteomes" id="UP001521209"/>
    </source>
</evidence>
<sequence>MSSALAGKTAIVTGGASGIGRAIAAGLAAEGASVIICGRDEAKLAEAARAIGSETVSIFTADITREPDVERLFAAAEARFGGRLDILVNNAGRATHTRTEDLPMADFEAVIAVNVTAAFRCAQRAFRIMKAQKSGRIINIGSVSARVPRRNSVPYTTSKFALEGMTRALALDGRMHGIAVSILHPGNTESSIWPDQEATRREEGLMPADQVARAAVLMATLPPGINLLDATILPLTMPLLGRG</sequence>
<dbReference type="PRINTS" id="PR00081">
    <property type="entry name" value="GDHRDH"/>
</dbReference>
<dbReference type="PRINTS" id="PR00080">
    <property type="entry name" value="SDRFAMILY"/>
</dbReference>
<evidence type="ECO:0000259" key="4">
    <source>
        <dbReference type="SMART" id="SM00822"/>
    </source>
</evidence>
<organism evidence="5 6">
    <name type="scientific">Acidiphilium iwatense</name>
    <dbReference type="NCBI Taxonomy" id="768198"/>
    <lineage>
        <taxon>Bacteria</taxon>
        <taxon>Pseudomonadati</taxon>
        <taxon>Pseudomonadota</taxon>
        <taxon>Alphaproteobacteria</taxon>
        <taxon>Acetobacterales</taxon>
        <taxon>Acidocellaceae</taxon>
        <taxon>Acidiphilium</taxon>
    </lineage>
</organism>
<comment type="caution">
    <text evidence="5">The sequence shown here is derived from an EMBL/GenBank/DDBJ whole genome shotgun (WGS) entry which is preliminary data.</text>
</comment>
<evidence type="ECO:0000256" key="1">
    <source>
        <dbReference type="ARBA" id="ARBA00006484"/>
    </source>
</evidence>
<dbReference type="Proteomes" id="UP001521209">
    <property type="component" value="Unassembled WGS sequence"/>
</dbReference>
<dbReference type="SUPFAM" id="SSF51735">
    <property type="entry name" value="NAD(P)-binding Rossmann-fold domains"/>
    <property type="match status" value="1"/>
</dbReference>
<dbReference type="EMBL" id="JAKGBZ010000002">
    <property type="protein sequence ID" value="MCF3945465.1"/>
    <property type="molecule type" value="Genomic_DNA"/>
</dbReference>
<evidence type="ECO:0000256" key="3">
    <source>
        <dbReference type="RuleBase" id="RU000363"/>
    </source>
</evidence>
<reference evidence="5 6" key="1">
    <citation type="submission" date="2022-01" db="EMBL/GenBank/DDBJ databases">
        <authorList>
            <person name="Won M."/>
            <person name="Kim S.-J."/>
            <person name="Kwon S.-W."/>
        </authorList>
    </citation>
    <scope>NUCLEOTIDE SEQUENCE [LARGE SCALE GENOMIC DNA]</scope>
    <source>
        <strain evidence="5 6">KCTC 23505</strain>
    </source>
</reference>
<dbReference type="InterPro" id="IPR002347">
    <property type="entry name" value="SDR_fam"/>
</dbReference>